<comment type="caution">
    <text evidence="1">The sequence shown here is derived from an EMBL/GenBank/DDBJ whole genome shotgun (WGS) entry which is preliminary data.</text>
</comment>
<reference evidence="1 2" key="2">
    <citation type="journal article" date="2016" name="Genome Announc.">
        <title>Draft Genome Sequence of Erythromycin- and Oxytetracycline-Sensitive Nocardia seriolae Strain U-1 (NBRC 110359).</title>
        <authorList>
            <person name="Imajoh M."/>
            <person name="Sukeda M."/>
            <person name="Shimizu M."/>
            <person name="Yamane J."/>
            <person name="Ohnishi K."/>
            <person name="Oshima S."/>
        </authorList>
    </citation>
    <scope>NUCLEOTIDE SEQUENCE [LARGE SCALE GENOMIC DNA]</scope>
    <source>
        <strain evidence="1 2">U-1</strain>
    </source>
</reference>
<name>A0A0B8NPJ6_9NOCA</name>
<dbReference type="Proteomes" id="UP000037179">
    <property type="component" value="Unassembled WGS sequence"/>
</dbReference>
<protein>
    <recommendedName>
        <fullName evidence="3">AAA+ ATPase domain-containing protein</fullName>
    </recommendedName>
</protein>
<dbReference type="SUPFAM" id="SSF52540">
    <property type="entry name" value="P-loop containing nucleoside triphosphate hydrolases"/>
    <property type="match status" value="1"/>
</dbReference>
<proteinExistence type="predicted"/>
<evidence type="ECO:0008006" key="3">
    <source>
        <dbReference type="Google" id="ProtNLM"/>
    </source>
</evidence>
<dbReference type="GeneID" id="93371617"/>
<dbReference type="Gene3D" id="3.40.50.300">
    <property type="entry name" value="P-loop containing nucleotide triphosphate hydrolases"/>
    <property type="match status" value="1"/>
</dbReference>
<dbReference type="InterPro" id="IPR027417">
    <property type="entry name" value="P-loop_NTPase"/>
</dbReference>
<dbReference type="AlphaFoldDB" id="A0A0B8NPJ6"/>
<evidence type="ECO:0000313" key="1">
    <source>
        <dbReference type="EMBL" id="GAP32155.1"/>
    </source>
</evidence>
<dbReference type="EMBL" id="BBYQ01000143">
    <property type="protein sequence ID" value="GAP32155.1"/>
    <property type="molecule type" value="Genomic_DNA"/>
</dbReference>
<dbReference type="Pfam" id="PF13481">
    <property type="entry name" value="AAA_25"/>
    <property type="match status" value="1"/>
</dbReference>
<keyword evidence="2" id="KW-1185">Reference proteome</keyword>
<gene>
    <name evidence="1" type="ORF">NSK11_contig00143-0027</name>
</gene>
<organism evidence="1 2">
    <name type="scientific">Nocardia seriolae</name>
    <dbReference type="NCBI Taxonomy" id="37332"/>
    <lineage>
        <taxon>Bacteria</taxon>
        <taxon>Bacillati</taxon>
        <taxon>Actinomycetota</taxon>
        <taxon>Actinomycetes</taxon>
        <taxon>Mycobacteriales</taxon>
        <taxon>Nocardiaceae</taxon>
        <taxon>Nocardia</taxon>
    </lineage>
</organism>
<dbReference type="RefSeq" id="WP_071812264.1">
    <property type="nucleotide sequence ID" value="NZ_AP017900.1"/>
</dbReference>
<reference evidence="2" key="1">
    <citation type="submission" date="2015-07" db="EMBL/GenBank/DDBJ databases">
        <title>Nocardia seriolae U-1 whole genome shotgun sequence.</title>
        <authorList>
            <person name="Imajoh M."/>
            <person name="Fukumoto Y."/>
            <person name="Sukeda M."/>
            <person name="Yamane J."/>
            <person name="Yamasaki K."/>
            <person name="Shimizu M."/>
            <person name="Ohnishi K."/>
            <person name="Oshima S."/>
        </authorList>
    </citation>
    <scope>NUCLEOTIDE SEQUENCE [LARGE SCALE GENOMIC DNA]</scope>
    <source>
        <strain evidence="2">U-1</strain>
    </source>
</reference>
<evidence type="ECO:0000313" key="2">
    <source>
        <dbReference type="Proteomes" id="UP000037179"/>
    </source>
</evidence>
<accession>A0A0B8NPJ6</accession>
<sequence>MTGTDTSQPQGAAGTGTGVLLRPDLYANMDFEGADTAPEPTICRRIDGQALLYPNAVNAIFGPPGEGKTWLMLAVVSETLNDGGRVLFIDVDDNGRGAIRWRLEAFGTLRETIADKGKFLYCTPSDIEDLEAIVEDMKRWRPSLVVIDSIGTVVTMSGGSANDADDFNRVNFRVMVPMSQTGAVVAYIDHVSKNPDSARHGAQGSSAKLQRISGVSIRVTGKEPFIPGQGGQSLLTGNKDRHGTVSRNCVPMEDGSADKFIVGTFVMNETEDGIAWEITAEGGVTPQKAGRPRRDRLAELKTMTPPPKTGNEACERLGGNRKAALNAWDEFKYWQAGEAGEQAASESRCKEGGARPAMFVLGAEYPLPRLRARLATVPEGRPMART</sequence>